<reference evidence="3 4" key="1">
    <citation type="submission" date="2016-10" db="EMBL/GenBank/DDBJ databases">
        <authorList>
            <person name="de Groot N.N."/>
        </authorList>
    </citation>
    <scope>NUCLEOTIDE SEQUENCE [LARGE SCALE GENOMIC DNA]</scope>
    <source>
        <strain evidence="3 4">DSM 17890</strain>
    </source>
</reference>
<keyword evidence="2" id="KW-1133">Transmembrane helix</keyword>
<evidence type="ECO:0000313" key="4">
    <source>
        <dbReference type="Proteomes" id="UP000199118"/>
    </source>
</evidence>
<evidence type="ECO:0000256" key="2">
    <source>
        <dbReference type="SAM" id="Phobius"/>
    </source>
</evidence>
<keyword evidence="4" id="KW-1185">Reference proteome</keyword>
<accession>A0A1H2X7H1</accession>
<feature type="transmembrane region" description="Helical" evidence="2">
    <location>
        <begin position="131"/>
        <end position="149"/>
    </location>
</feature>
<dbReference type="AlphaFoldDB" id="A0A1H2X7H1"/>
<feature type="compositionally biased region" description="Low complexity" evidence="1">
    <location>
        <begin position="46"/>
        <end position="57"/>
    </location>
</feature>
<evidence type="ECO:0000256" key="1">
    <source>
        <dbReference type="SAM" id="MobiDB-lite"/>
    </source>
</evidence>
<gene>
    <name evidence="3" type="ORF">SAMN05444336_102638</name>
</gene>
<dbReference type="RefSeq" id="WP_092680849.1">
    <property type="nucleotide sequence ID" value="NZ_FNMZ01000002.1"/>
</dbReference>
<evidence type="ECO:0000313" key="3">
    <source>
        <dbReference type="EMBL" id="SDW88843.1"/>
    </source>
</evidence>
<feature type="region of interest" description="Disordered" evidence="1">
    <location>
        <begin position="32"/>
        <end position="57"/>
    </location>
</feature>
<organism evidence="3 4">
    <name type="scientific">Albimonas donghaensis</name>
    <dbReference type="NCBI Taxonomy" id="356660"/>
    <lineage>
        <taxon>Bacteria</taxon>
        <taxon>Pseudomonadati</taxon>
        <taxon>Pseudomonadota</taxon>
        <taxon>Alphaproteobacteria</taxon>
        <taxon>Rhodobacterales</taxon>
        <taxon>Paracoccaceae</taxon>
        <taxon>Albimonas</taxon>
    </lineage>
</organism>
<name>A0A1H2X7H1_9RHOB</name>
<dbReference type="Proteomes" id="UP000199118">
    <property type="component" value="Unassembled WGS sequence"/>
</dbReference>
<proteinExistence type="predicted"/>
<protein>
    <submittedName>
        <fullName evidence="3">PEP-CTERM protein-sorting domain-containing protein</fullName>
    </submittedName>
</protein>
<dbReference type="EMBL" id="FNMZ01000002">
    <property type="protein sequence ID" value="SDW88843.1"/>
    <property type="molecule type" value="Genomic_DNA"/>
</dbReference>
<keyword evidence="2" id="KW-0812">Transmembrane</keyword>
<dbReference type="STRING" id="356660.SAMN05444336_102638"/>
<sequence>MRTGRGAAATPTGGIVGALALGLLAGGLAPAPASALPVEDEDDASAHAPAPDSEAARAGAGLSIVPLSFSLEPERRPQSFFDVQDWRKGLAESFGVNRPGIGLVPLDAGTAPQETRRTVAVAQAADSLTPLPAALPLLGLGLALLALVARRRRR</sequence>
<keyword evidence="2" id="KW-0472">Membrane</keyword>